<feature type="compositionally biased region" description="Polar residues" evidence="1">
    <location>
        <begin position="32"/>
        <end position="49"/>
    </location>
</feature>
<accession>A0A6N1NWU0</accession>
<feature type="region of interest" description="Disordered" evidence="1">
    <location>
        <begin position="70"/>
        <end position="108"/>
    </location>
</feature>
<reference evidence="2" key="1">
    <citation type="submission" date="2017-06" db="EMBL/GenBank/DDBJ databases">
        <authorList>
            <person name="Assis F.L."/>
            <person name="Abrahao J.S."/>
            <person name="Silva L."/>
            <person name="Khalil J.B."/>
            <person name="Rodrigues R."/>
            <person name="Silva L.S."/>
            <person name="Boratto P."/>
            <person name="Andrade M."/>
            <person name="Kroon E.G."/>
            <person name="Ribeiro B."/>
            <person name="Bergier I."/>
            <person name="Seligmann H."/>
            <person name="Ghigo E."/>
            <person name="Colson P."/>
            <person name="Levasseur A."/>
            <person name="Raoult D."/>
            <person name="Scola B.L."/>
        </authorList>
    </citation>
    <scope>NUCLEOTIDE SEQUENCE</scope>
    <source>
        <strain evidence="2">Deep ocean</strain>
    </source>
</reference>
<dbReference type="Gene3D" id="3.90.176.10">
    <property type="entry name" value="Toxin ADP-ribosyltransferase, Chain A, domain 1"/>
    <property type="match status" value="1"/>
</dbReference>
<dbReference type="KEGG" id="vg:80517285"/>
<protein>
    <submittedName>
        <fullName evidence="2">Uncharacterized protein</fullName>
    </submittedName>
</protein>
<dbReference type="RefSeq" id="YP_010780594.1">
    <property type="nucleotide sequence ID" value="NC_075038.1"/>
</dbReference>
<feature type="region of interest" description="Disordered" evidence="1">
    <location>
        <begin position="32"/>
        <end position="53"/>
    </location>
</feature>
<dbReference type="SUPFAM" id="SSF56399">
    <property type="entry name" value="ADP-ribosylation"/>
    <property type="match status" value="1"/>
</dbReference>
<dbReference type="PROSITE" id="PS51996">
    <property type="entry name" value="TR_MART"/>
    <property type="match status" value="1"/>
</dbReference>
<dbReference type="GeneID" id="80517285"/>
<proteinExistence type="predicted"/>
<name>A0A6N1NWU0_9VIRU</name>
<organism evidence="2">
    <name type="scientific">Tupanvirus deep ocean</name>
    <dbReference type="NCBI Taxonomy" id="2126984"/>
    <lineage>
        <taxon>Viruses</taxon>
        <taxon>Varidnaviria</taxon>
        <taxon>Bamfordvirae</taxon>
        <taxon>Nucleocytoviricota</taxon>
        <taxon>Megaviricetes</taxon>
        <taxon>Imitervirales</taxon>
        <taxon>Mimiviridae</taxon>
        <taxon>Megamimivirinae</taxon>
        <taxon>Tupanvirus</taxon>
        <taxon>Tupanvirus altamarinense</taxon>
    </lineage>
</organism>
<feature type="compositionally biased region" description="Polar residues" evidence="1">
    <location>
        <begin position="78"/>
        <end position="93"/>
    </location>
</feature>
<evidence type="ECO:0000313" key="2">
    <source>
        <dbReference type="EMBL" id="QKU33981.1"/>
    </source>
</evidence>
<evidence type="ECO:0000256" key="1">
    <source>
        <dbReference type="SAM" id="MobiDB-lite"/>
    </source>
</evidence>
<reference evidence="2" key="2">
    <citation type="journal article" date="2018" name="Nat. Commun.">
        <title>Tailed giant Tupanvirus possesses the most complete translational apparatus of the known virosphere.</title>
        <authorList>
            <person name="Abrahao J."/>
            <person name="Silva L."/>
            <person name="Silva L.S."/>
            <person name="Khalil J.Y.B."/>
            <person name="Rodrigues R."/>
            <person name="Arantes T."/>
            <person name="Assis F."/>
            <person name="Boratto P."/>
            <person name="Andrade M."/>
            <person name="Kroon E.G."/>
            <person name="Ribeiro B."/>
            <person name="Bergier I."/>
            <person name="Seligmann H."/>
            <person name="Ghigo E."/>
            <person name="Colson P."/>
            <person name="Levasseur A."/>
            <person name="Kroemer G."/>
            <person name="Raoult D."/>
            <person name="La Scola B."/>
        </authorList>
    </citation>
    <scope>NUCLEOTIDE SEQUENCE [LARGE SCALE GENOMIC DNA]</scope>
    <source>
        <strain evidence="2">Deep ocean</strain>
    </source>
</reference>
<sequence>MSNTINNNNKSIAHNISKRNRLDSGSSYYTADSNLSNNSGITNSSYTNDSGSSISSEIVKSLEKDTSRIKSSDAIRSLQKNNQSSSSGYNSIESRNSVDSRVNSRRSNDDNVDNVDIEYLMNVLKSKIKGIKLGFLYENAEILEPNEIYDLEGKQVKNLNELYSFINIILHDVFDLIIKSKLLTASTQSIPNYKYEVFGGKAFERIMNPLFKGIGTFDFDIELAETPERLFGFSKALSNQIGSYIDYNFGPIRHFIKNILHKHNLINEECFDHYENVSNKLIHFGTRLTKGGNTRPGIFLHLVLRKDLFVNGKFNNYPDQKSEFNVIFYPLADIKITNNVDNAIEDNNVKYAPLSKSFYGYLDSLIHDTKEDKNISRLLNLKNPAAYICNPNFSFPIRESNYDDNLRTDLSIIENLDYKEYDNKIDKINNFGIGIRNYTNTKKLMEDLVMRYYSTYIRKVMPLRNNCQNYLDSLTMNPFKPMLIGPMVIMRARLINELKTVDQANGSGVYVYTGGKHNHINMYRQLVNLGLQNDPKSNTYFPNQKQLYAQYGQNMDIVFDVLYNSANYISMVDNLFNDEFEVISSQTFLYFNSPNGKISDAISLSQDKGSIVYMPNFLSTAYRTFPEFMGFLSPMKVLYKIKIKVEHGKGKNWIFIDTYSQVPRENEILIRAGSYFVIEDVDFVPISAGFGAFNVKLITMRLCNNFEEAIEHAKNFSDIHLLYGQFSPELFVGGSDKTNIFSDQKPNFIVNPYTIMIDAENLDPSYKNISTYEELINAYIKHYPLFSNIIDEYSKRIMIANTQVYGYSKSKEAIKSKYPTTVKIPPTQKATLHKLEIPGLYSETESNYVPIAIQTGAGGDDIFHKKYLKYKNKYMHLKNKLLE</sequence>
<dbReference type="EMBL" id="MF405918">
    <property type="protein sequence ID" value="QKU33981.1"/>
    <property type="molecule type" value="Genomic_DNA"/>
</dbReference>